<dbReference type="EMBL" id="FNXT01000804">
    <property type="protein sequence ID" value="SZX67569.1"/>
    <property type="molecule type" value="Genomic_DNA"/>
</dbReference>
<reference evidence="4 5" key="1">
    <citation type="submission" date="2016-10" db="EMBL/GenBank/DDBJ databases">
        <authorList>
            <person name="Cai Z."/>
        </authorList>
    </citation>
    <scope>NUCLEOTIDE SEQUENCE [LARGE SCALE GENOMIC DNA]</scope>
</reference>
<gene>
    <name evidence="4" type="ORF">BQ4739_LOCUS7953</name>
</gene>
<dbReference type="Proteomes" id="UP000256970">
    <property type="component" value="Unassembled WGS sequence"/>
</dbReference>
<feature type="region of interest" description="Disordered" evidence="2">
    <location>
        <begin position="599"/>
        <end position="702"/>
    </location>
</feature>
<proteinExistence type="predicted"/>
<name>A0A383VRV8_TETOB</name>
<accession>A0A383VRV8</accession>
<feature type="region of interest" description="Disordered" evidence="2">
    <location>
        <begin position="158"/>
        <end position="177"/>
    </location>
</feature>
<feature type="region of interest" description="Disordered" evidence="2">
    <location>
        <begin position="233"/>
        <end position="286"/>
    </location>
</feature>
<dbReference type="GO" id="GO:0005509">
    <property type="term" value="F:calcium ion binding"/>
    <property type="evidence" value="ECO:0007669"/>
    <property type="project" value="InterPro"/>
</dbReference>
<dbReference type="InterPro" id="IPR002048">
    <property type="entry name" value="EF_hand_dom"/>
</dbReference>
<feature type="region of interest" description="Disordered" evidence="2">
    <location>
        <begin position="1121"/>
        <end position="1141"/>
    </location>
</feature>
<dbReference type="PANTHER" id="PTHR46007">
    <property type="entry name" value="MEDIATOR OF RNA POLYMERASE II TRANSCRIPTION SUBUNIT 12"/>
    <property type="match status" value="1"/>
</dbReference>
<dbReference type="SUPFAM" id="SSF47473">
    <property type="entry name" value="EF-hand"/>
    <property type="match status" value="1"/>
</dbReference>
<feature type="compositionally biased region" description="Low complexity" evidence="2">
    <location>
        <begin position="764"/>
        <end position="786"/>
    </location>
</feature>
<dbReference type="InterPro" id="IPR011992">
    <property type="entry name" value="EF-hand-dom_pair"/>
</dbReference>
<feature type="compositionally biased region" description="Low complexity" evidence="2">
    <location>
        <begin position="635"/>
        <end position="656"/>
    </location>
</feature>
<feature type="compositionally biased region" description="Basic and acidic residues" evidence="2">
    <location>
        <begin position="1179"/>
        <end position="1190"/>
    </location>
</feature>
<feature type="compositionally biased region" description="Low complexity" evidence="2">
    <location>
        <begin position="243"/>
        <end position="272"/>
    </location>
</feature>
<feature type="compositionally biased region" description="Low complexity" evidence="2">
    <location>
        <begin position="686"/>
        <end position="702"/>
    </location>
</feature>
<dbReference type="GO" id="GO:0016592">
    <property type="term" value="C:mediator complex"/>
    <property type="evidence" value="ECO:0007669"/>
    <property type="project" value="TreeGrafter"/>
</dbReference>
<feature type="domain" description="EF-hand" evidence="3">
    <location>
        <begin position="338"/>
        <end position="373"/>
    </location>
</feature>
<dbReference type="InterPro" id="IPR018247">
    <property type="entry name" value="EF_Hand_1_Ca_BS"/>
</dbReference>
<evidence type="ECO:0000313" key="5">
    <source>
        <dbReference type="Proteomes" id="UP000256970"/>
    </source>
</evidence>
<keyword evidence="1" id="KW-0106">Calcium</keyword>
<dbReference type="InterPro" id="IPR051647">
    <property type="entry name" value="Mediator_comp_sub12"/>
</dbReference>
<feature type="region of interest" description="Disordered" evidence="2">
    <location>
        <begin position="1179"/>
        <end position="1203"/>
    </location>
</feature>
<dbReference type="GO" id="GO:0045944">
    <property type="term" value="P:positive regulation of transcription by RNA polymerase II"/>
    <property type="evidence" value="ECO:0007669"/>
    <property type="project" value="TreeGrafter"/>
</dbReference>
<protein>
    <recommendedName>
        <fullName evidence="3">EF-hand domain-containing protein</fullName>
    </recommendedName>
</protein>
<dbReference type="PANTHER" id="PTHR46007:SF8">
    <property type="entry name" value="C2H2-TYPE DOMAIN-CONTAINING PROTEIN"/>
    <property type="match status" value="1"/>
</dbReference>
<dbReference type="PROSITE" id="PS50222">
    <property type="entry name" value="EF_HAND_2"/>
    <property type="match status" value="1"/>
</dbReference>
<feature type="compositionally biased region" description="Low complexity" evidence="2">
    <location>
        <begin position="25"/>
        <end position="34"/>
    </location>
</feature>
<feature type="region of interest" description="Disordered" evidence="2">
    <location>
        <begin position="25"/>
        <end position="57"/>
    </location>
</feature>
<feature type="region of interest" description="Disordered" evidence="2">
    <location>
        <begin position="871"/>
        <end position="903"/>
    </location>
</feature>
<sequence length="1445" mass="149289">MDGVAGSSAGASAAAVSHPAGVVSHVSSSAATHAHSAKGGTHPSRLRRMSTPASMPEQQADDFLKSLADSAYAAAHMERLEAPCSAEQLQEPRGCAEQQQLAGLQEVAQSSACCTGITSTMLCVNPGCVRVAAAVAAGHMAPADMAAADGVVNSPRKEAHADISWNPAGSSSSSSSNDISNNKGYLAALAATQQLPWPASWHWPHKMAYANAAGVRYIDVCRPDRSISACRSTTALSKAGRRSPSPTLSGYNSSSSSGSGSSSAAGCKVSSGRSSPDLEQQQQQQWKPSEVLLAIHAHLAASPAVSAAVTAAVTSPSRDTAAAAAPEPVAAAAAVHSCLQQQFAQAFAGWDVDGNGLLDAAELRGMLSQVLPPGTAGMEEARYCQILLDRSGCGAVSAPDLLAAAATAVRWQAGICPKPRVDVNDVLLQLVLQLQQQEREQEQQQQCGQASPKHRHNFVSLARLLFQGCLDDGGSGRLGPAELARLFRRALPGLQQRDITFMCSHMSELDPEGTGQVSLKQLLAALQPVHHTLQAVQQPGSTGAGEAGWWDEAVPLSVTPQQQQQQHSLSAATLAMEVGTMHQASAEAASADMLVQPHNSITSGPAAPAASAASPPPSSAWEALHSGGGSGWAAGRGSSRSVSQSSSCSSLSALPVSRRRRSIADSDDSLSAASSPRGPFTPVGPGQQQQQDGQQQLQEGQQDLQQQLLQKILQEGVQQQQEGQQDLQQQLVQKILQKGVQRLQDEQQAQQLLQPLAITDSQHAGASTSTEAGAAPEHEPPAAAGAVTEDPSAAWQLPPGPAPVRVQSQPRLDSSSRCNAGSSSAGAVLTECSQQLVLPVLWPMQELAAVLASNPVAMQLAFMHTAAACSSSSQHMDQPQPHQPTEDGSTSSSPSSSQQLLQQLPAQQQQRYSLVPIAALPQLLAAAMPGWGGADVSYAALQIRCHLNIVTAFCIDTPKAADTNSSSSPIHSCGSMVSAGSNGGVAAAAVGDAPVPTDFMYAELAATIVSAAATEAVAAAGELPAAVQQLVVDLAVEVTSNAEAYARLQEAWQQSACHTAAAAAAQGEQGVKLPVVAGVRLLCKQLVASLGLADMRLLGWLTCLVRQQHLGLQLAAIQSGNSSSSTDHEAGSSGQSQKQQGQHAGVLVGELGLGELVEALVALVQGLLTPDDAELVEELRQQQQQHHEEGDFSSCMQQGSWHADGDKSWVQAGEAAGQAAAAAGAGTPELAVPARRQRIVFCGRSSCGSSASSSPSWLALAQQQQQQQHRGSFGGELQHHLHDLHQQRQMVDSGYFQPVHCGGHDSGLGNGLSISNAAEDGCPGTGATAEEVTAAAGVSLVPAALQQQGQQMQRLRAAQQQAWHAEMLLQHQPWEGAYSPVAAAAAAAGGSSSGGGSYFAVTHDEFAGAGRGDAAAAAAASKARQADILRLSSCSDYRSSTGSDW</sequence>
<evidence type="ECO:0000259" key="3">
    <source>
        <dbReference type="PROSITE" id="PS50222"/>
    </source>
</evidence>
<organism evidence="4 5">
    <name type="scientific">Tetradesmus obliquus</name>
    <name type="common">Green alga</name>
    <name type="synonym">Acutodesmus obliquus</name>
    <dbReference type="NCBI Taxonomy" id="3088"/>
    <lineage>
        <taxon>Eukaryota</taxon>
        <taxon>Viridiplantae</taxon>
        <taxon>Chlorophyta</taxon>
        <taxon>core chlorophytes</taxon>
        <taxon>Chlorophyceae</taxon>
        <taxon>CS clade</taxon>
        <taxon>Sphaeropleales</taxon>
        <taxon>Scenedesmaceae</taxon>
        <taxon>Tetradesmus</taxon>
    </lineage>
</organism>
<evidence type="ECO:0000256" key="1">
    <source>
        <dbReference type="ARBA" id="ARBA00022837"/>
    </source>
</evidence>
<dbReference type="Gene3D" id="1.10.238.10">
    <property type="entry name" value="EF-hand"/>
    <property type="match status" value="1"/>
</dbReference>
<evidence type="ECO:0000256" key="2">
    <source>
        <dbReference type="SAM" id="MobiDB-lite"/>
    </source>
</evidence>
<evidence type="ECO:0000313" key="4">
    <source>
        <dbReference type="EMBL" id="SZX67569.1"/>
    </source>
</evidence>
<keyword evidence="5" id="KW-1185">Reference proteome</keyword>
<feature type="compositionally biased region" description="Low complexity" evidence="2">
    <location>
        <begin position="1131"/>
        <end position="1141"/>
    </location>
</feature>
<feature type="region of interest" description="Disordered" evidence="2">
    <location>
        <begin position="761"/>
        <end position="823"/>
    </location>
</feature>
<dbReference type="STRING" id="3088.A0A383VRV8"/>
<dbReference type="PROSITE" id="PS00018">
    <property type="entry name" value="EF_HAND_1"/>
    <property type="match status" value="1"/>
</dbReference>
<dbReference type="GO" id="GO:0003713">
    <property type="term" value="F:transcription coactivator activity"/>
    <property type="evidence" value="ECO:0007669"/>
    <property type="project" value="TreeGrafter"/>
</dbReference>
<feature type="compositionally biased region" description="Low complexity" evidence="2">
    <location>
        <begin position="889"/>
        <end position="903"/>
    </location>
</feature>